<evidence type="ECO:0000256" key="1">
    <source>
        <dbReference type="SAM" id="MobiDB-lite"/>
    </source>
</evidence>
<evidence type="ECO:0000313" key="3">
    <source>
        <dbReference type="Proteomes" id="UP001283361"/>
    </source>
</evidence>
<proteinExistence type="predicted"/>
<protein>
    <submittedName>
        <fullName evidence="2">Uncharacterized protein</fullName>
    </submittedName>
</protein>
<feature type="compositionally biased region" description="Polar residues" evidence="1">
    <location>
        <begin position="69"/>
        <end position="88"/>
    </location>
</feature>
<dbReference type="EMBL" id="JAWDGP010002216">
    <property type="protein sequence ID" value="KAK3784754.1"/>
    <property type="molecule type" value="Genomic_DNA"/>
</dbReference>
<comment type="caution">
    <text evidence="2">The sequence shown here is derived from an EMBL/GenBank/DDBJ whole genome shotgun (WGS) entry which is preliminary data.</text>
</comment>
<gene>
    <name evidence="2" type="ORF">RRG08_032207</name>
</gene>
<keyword evidence="3" id="KW-1185">Reference proteome</keyword>
<organism evidence="2 3">
    <name type="scientific">Elysia crispata</name>
    <name type="common">lettuce slug</name>
    <dbReference type="NCBI Taxonomy" id="231223"/>
    <lineage>
        <taxon>Eukaryota</taxon>
        <taxon>Metazoa</taxon>
        <taxon>Spiralia</taxon>
        <taxon>Lophotrochozoa</taxon>
        <taxon>Mollusca</taxon>
        <taxon>Gastropoda</taxon>
        <taxon>Heterobranchia</taxon>
        <taxon>Euthyneura</taxon>
        <taxon>Panpulmonata</taxon>
        <taxon>Sacoglossa</taxon>
        <taxon>Placobranchoidea</taxon>
        <taxon>Plakobranchidae</taxon>
        <taxon>Elysia</taxon>
    </lineage>
</organism>
<accession>A0AAE1DVR2</accession>
<reference evidence="2" key="1">
    <citation type="journal article" date="2023" name="G3 (Bethesda)">
        <title>A reference genome for the long-term kleptoplast-retaining sea slug Elysia crispata morphotype clarki.</title>
        <authorList>
            <person name="Eastman K.E."/>
            <person name="Pendleton A.L."/>
            <person name="Shaikh M.A."/>
            <person name="Suttiyut T."/>
            <person name="Ogas R."/>
            <person name="Tomko P."/>
            <person name="Gavelis G."/>
            <person name="Widhalm J.R."/>
            <person name="Wisecaver J.H."/>
        </authorList>
    </citation>
    <scope>NUCLEOTIDE SEQUENCE</scope>
    <source>
        <strain evidence="2">ECLA1</strain>
    </source>
</reference>
<evidence type="ECO:0000313" key="2">
    <source>
        <dbReference type="EMBL" id="KAK3784754.1"/>
    </source>
</evidence>
<dbReference type="Proteomes" id="UP001283361">
    <property type="component" value="Unassembled WGS sequence"/>
</dbReference>
<dbReference type="AlphaFoldDB" id="A0AAE1DVR2"/>
<name>A0AAE1DVR2_9GAST</name>
<sequence>MKTPDVTQGYVPAIKDIFKKCHVRSKHGCAGLIRKYLVFGSGPLVCLAIQVSDTWDKKIGKDDKLRRTTYSSTIDGNRSPYSGPATPTDTREVPNPLAVEWTPRISPIICLAIAPDDVIWASYFPSRRPAFKSYRP</sequence>
<feature type="region of interest" description="Disordered" evidence="1">
    <location>
        <begin position="69"/>
        <end position="93"/>
    </location>
</feature>